<dbReference type="GO" id="GO:0000030">
    <property type="term" value="F:mannosyltransferase activity"/>
    <property type="evidence" value="ECO:0007669"/>
    <property type="project" value="TreeGrafter"/>
</dbReference>
<dbReference type="InterPro" id="IPR029044">
    <property type="entry name" value="Nucleotide-diphossugar_trans"/>
</dbReference>
<reference evidence="2" key="1">
    <citation type="journal article" date="2020" name="Nature">
        <title>Giant virus diversity and host interactions through global metagenomics.</title>
        <authorList>
            <person name="Schulz F."/>
            <person name="Roux S."/>
            <person name="Paez-Espino D."/>
            <person name="Jungbluth S."/>
            <person name="Walsh D.A."/>
            <person name="Denef V.J."/>
            <person name="McMahon K.D."/>
            <person name="Konstantinidis K.T."/>
            <person name="Eloe-Fadrosh E.A."/>
            <person name="Kyrpides N.C."/>
            <person name="Woyke T."/>
        </authorList>
    </citation>
    <scope>NUCLEOTIDE SEQUENCE</scope>
    <source>
        <strain evidence="2">GVMAG-M-3300023184-168</strain>
    </source>
</reference>
<dbReference type="GO" id="GO:0051999">
    <property type="term" value="P:mannosyl-inositol phosphorylceramide biosynthetic process"/>
    <property type="evidence" value="ECO:0007669"/>
    <property type="project" value="TreeGrafter"/>
</dbReference>
<name>A0A6C0HT53_9ZZZZ</name>
<keyword evidence="1" id="KW-0808">Transferase</keyword>
<proteinExistence type="predicted"/>
<organism evidence="2">
    <name type="scientific">viral metagenome</name>
    <dbReference type="NCBI Taxonomy" id="1070528"/>
    <lineage>
        <taxon>unclassified sequences</taxon>
        <taxon>metagenomes</taxon>
        <taxon>organismal metagenomes</taxon>
    </lineage>
</organism>
<dbReference type="SUPFAM" id="SSF53448">
    <property type="entry name" value="Nucleotide-diphospho-sugar transferases"/>
    <property type="match status" value="1"/>
</dbReference>
<dbReference type="Gene3D" id="3.90.550.20">
    <property type="match status" value="1"/>
</dbReference>
<dbReference type="InterPro" id="IPR051706">
    <property type="entry name" value="Glycosyltransferase_domain"/>
</dbReference>
<dbReference type="InterPro" id="IPR007577">
    <property type="entry name" value="GlycoTrfase_DXD_sugar-bd_CS"/>
</dbReference>
<dbReference type="PANTHER" id="PTHR32385">
    <property type="entry name" value="MANNOSYL PHOSPHORYLINOSITOL CERAMIDE SYNTHASE"/>
    <property type="match status" value="1"/>
</dbReference>
<dbReference type="Pfam" id="PF04488">
    <property type="entry name" value="Gly_transf_sug"/>
    <property type="match status" value="1"/>
</dbReference>
<sequence length="215" mass="25363">MIPKIIFQTSINKLGDNIVNQIKSNSEGWDYKHFDDSEIIRFFENHPLQEFPNIINKFFSIKCGPHKSDLFRYYFLYIYGGVYLDSDAMIYDSIDNIVKNFSFFSVLAVSPENVFQGFIGCEARHEIIYLALKHIYEIDIDELDRVYFTLTSNMYKIIHDNNNNSKYDNIKLYKEFLTKNRNQGITYNDSGKIILVHYCGWPKEIPSELDINIDK</sequence>
<dbReference type="EMBL" id="MN740014">
    <property type="protein sequence ID" value="QHT83928.1"/>
    <property type="molecule type" value="Genomic_DNA"/>
</dbReference>
<dbReference type="PANTHER" id="PTHR32385:SF15">
    <property type="entry name" value="INOSITOL PHOSPHOCERAMIDE MANNOSYLTRANSFERASE 1"/>
    <property type="match status" value="1"/>
</dbReference>
<evidence type="ECO:0000313" key="2">
    <source>
        <dbReference type="EMBL" id="QHT83928.1"/>
    </source>
</evidence>
<protein>
    <recommendedName>
        <fullName evidence="3">Glycosyltransferase</fullName>
    </recommendedName>
</protein>
<accession>A0A6C0HT53</accession>
<dbReference type="AlphaFoldDB" id="A0A6C0HT53"/>
<evidence type="ECO:0008006" key="3">
    <source>
        <dbReference type="Google" id="ProtNLM"/>
    </source>
</evidence>
<dbReference type="GO" id="GO:0016020">
    <property type="term" value="C:membrane"/>
    <property type="evidence" value="ECO:0007669"/>
    <property type="project" value="GOC"/>
</dbReference>
<evidence type="ECO:0000256" key="1">
    <source>
        <dbReference type="ARBA" id="ARBA00022679"/>
    </source>
</evidence>